<dbReference type="PROSITE" id="PS00108">
    <property type="entry name" value="PROTEIN_KINASE_ST"/>
    <property type="match status" value="2"/>
</dbReference>
<evidence type="ECO:0000256" key="2">
    <source>
        <dbReference type="ARBA" id="ARBA00022527"/>
    </source>
</evidence>
<evidence type="ECO:0000259" key="20">
    <source>
        <dbReference type="PROSITE" id="PS50011"/>
    </source>
</evidence>
<feature type="region of interest" description="Disordered" evidence="18">
    <location>
        <begin position="1124"/>
        <end position="1145"/>
    </location>
</feature>
<comment type="caution">
    <text evidence="22">The sequence shown here is derived from an EMBL/GenBank/DDBJ whole genome shotgun (WGS) entry which is preliminary data.</text>
</comment>
<feature type="domain" description="Gnk2-homologous" evidence="21">
    <location>
        <begin position="628"/>
        <end position="727"/>
    </location>
</feature>
<protein>
    <submittedName>
        <fullName evidence="22">Cysteine-rich receptor-like protein kinase 42</fullName>
    </submittedName>
</protein>
<dbReference type="PANTHER" id="PTHR47973">
    <property type="entry name" value="CYSTEINE-RICH RECEPTOR-LIKE PROTEIN KINASE 3"/>
    <property type="match status" value="1"/>
</dbReference>
<feature type="compositionally biased region" description="Polar residues" evidence="18">
    <location>
        <begin position="1124"/>
        <end position="1133"/>
    </location>
</feature>
<proteinExistence type="predicted"/>
<keyword evidence="11 19" id="KW-1133">Transmembrane helix</keyword>
<dbReference type="EMBL" id="JBFOLK010000511">
    <property type="protein sequence ID" value="KAL2453978.1"/>
    <property type="molecule type" value="Genomic_DNA"/>
</dbReference>
<feature type="binding site" evidence="17">
    <location>
        <position position="324"/>
    </location>
    <ligand>
        <name>ATP</name>
        <dbReference type="ChEBI" id="CHEBI:30616"/>
    </ligand>
</feature>
<comment type="catalytic activity">
    <reaction evidence="15">
        <text>L-seryl-[protein] + ATP = O-phospho-L-seryl-[protein] + ADP + H(+)</text>
        <dbReference type="Rhea" id="RHEA:17989"/>
        <dbReference type="Rhea" id="RHEA-COMP:9863"/>
        <dbReference type="Rhea" id="RHEA-COMP:11604"/>
        <dbReference type="ChEBI" id="CHEBI:15378"/>
        <dbReference type="ChEBI" id="CHEBI:29999"/>
        <dbReference type="ChEBI" id="CHEBI:30616"/>
        <dbReference type="ChEBI" id="CHEBI:83421"/>
        <dbReference type="ChEBI" id="CHEBI:456216"/>
    </reaction>
</comment>
<dbReference type="FunFam" id="3.30.430.20:FF:000015">
    <property type="entry name" value="Cysteine-rich receptor-like protein kinase 3"/>
    <property type="match status" value="2"/>
</dbReference>
<evidence type="ECO:0000256" key="6">
    <source>
        <dbReference type="ARBA" id="ARBA00022729"/>
    </source>
</evidence>
<dbReference type="GO" id="GO:0005524">
    <property type="term" value="F:ATP binding"/>
    <property type="evidence" value="ECO:0007669"/>
    <property type="project" value="UniProtKB-UniRule"/>
</dbReference>
<dbReference type="Pfam" id="PF01657">
    <property type="entry name" value="Stress-antifung"/>
    <property type="match status" value="3"/>
</dbReference>
<evidence type="ECO:0000256" key="18">
    <source>
        <dbReference type="SAM" id="MobiDB-lite"/>
    </source>
</evidence>
<evidence type="ECO:0000256" key="12">
    <source>
        <dbReference type="ARBA" id="ARBA00023136"/>
    </source>
</evidence>
<keyword evidence="9" id="KW-0418">Kinase</keyword>
<dbReference type="SMART" id="SM00220">
    <property type="entry name" value="S_TKc"/>
    <property type="match status" value="2"/>
</dbReference>
<keyword evidence="2" id="KW-0723">Serine/threonine-protein kinase</keyword>
<organism evidence="22 23">
    <name type="scientific">Abeliophyllum distichum</name>
    <dbReference type="NCBI Taxonomy" id="126358"/>
    <lineage>
        <taxon>Eukaryota</taxon>
        <taxon>Viridiplantae</taxon>
        <taxon>Streptophyta</taxon>
        <taxon>Embryophyta</taxon>
        <taxon>Tracheophyta</taxon>
        <taxon>Spermatophyta</taxon>
        <taxon>Magnoliopsida</taxon>
        <taxon>eudicotyledons</taxon>
        <taxon>Gunneridae</taxon>
        <taxon>Pentapetalae</taxon>
        <taxon>asterids</taxon>
        <taxon>lamiids</taxon>
        <taxon>Lamiales</taxon>
        <taxon>Oleaceae</taxon>
        <taxon>Forsythieae</taxon>
        <taxon>Abeliophyllum</taxon>
    </lineage>
</organism>
<dbReference type="GO" id="GO:0016020">
    <property type="term" value="C:membrane"/>
    <property type="evidence" value="ECO:0007669"/>
    <property type="project" value="UniProtKB-SubCell"/>
</dbReference>
<feature type="domain" description="Gnk2-homologous" evidence="21">
    <location>
        <begin position="6"/>
        <end position="107"/>
    </location>
</feature>
<feature type="transmembrane region" description="Helical" evidence="19">
    <location>
        <begin position="746"/>
        <end position="769"/>
    </location>
</feature>
<keyword evidence="14" id="KW-0325">Glycoprotein</keyword>
<keyword evidence="7" id="KW-0677">Repeat</keyword>
<evidence type="ECO:0000256" key="9">
    <source>
        <dbReference type="ARBA" id="ARBA00022777"/>
    </source>
</evidence>
<dbReference type="FunFam" id="1.10.510.10:FF:000336">
    <property type="entry name" value="Cysteine-rich receptor-like protein kinase 2"/>
    <property type="match status" value="1"/>
</dbReference>
<dbReference type="FunFam" id="3.30.200.20:FF:000217">
    <property type="entry name" value="probable LRR receptor-like serine/threonine-protein kinase At1g53430"/>
    <property type="match status" value="1"/>
</dbReference>
<feature type="domain" description="Gnk2-homologous" evidence="21">
    <location>
        <begin position="114"/>
        <end position="216"/>
    </location>
</feature>
<reference evidence="23" key="1">
    <citation type="submission" date="2024-07" db="EMBL/GenBank/DDBJ databases">
        <title>Two chromosome-level genome assemblies of Korean endemic species Abeliophyllum distichum and Forsythia ovata (Oleaceae).</title>
        <authorList>
            <person name="Jang H."/>
        </authorList>
    </citation>
    <scope>NUCLEOTIDE SEQUENCE [LARGE SCALE GENOMIC DNA]</scope>
</reference>
<dbReference type="GO" id="GO:0006950">
    <property type="term" value="P:response to stress"/>
    <property type="evidence" value="ECO:0007669"/>
    <property type="project" value="UniProtKB-ARBA"/>
</dbReference>
<dbReference type="InterPro" id="IPR052059">
    <property type="entry name" value="CR_Ser/Thr_kinase"/>
</dbReference>
<feature type="region of interest" description="Disordered" evidence="18">
    <location>
        <begin position="1199"/>
        <end position="1219"/>
    </location>
</feature>
<evidence type="ECO:0000256" key="1">
    <source>
        <dbReference type="ARBA" id="ARBA00004167"/>
    </source>
</evidence>
<dbReference type="SUPFAM" id="SSF56112">
    <property type="entry name" value="Protein kinase-like (PK-like)"/>
    <property type="match status" value="2"/>
</dbReference>
<feature type="compositionally biased region" description="Basic and acidic residues" evidence="18">
    <location>
        <begin position="1135"/>
        <end position="1145"/>
    </location>
</feature>
<feature type="domain" description="Protein kinase" evidence="20">
    <location>
        <begin position="808"/>
        <end position="1092"/>
    </location>
</feature>
<comment type="subcellular location">
    <subcellularLocation>
        <location evidence="1">Membrane</location>
        <topology evidence="1">Single-pass membrane protein</topology>
    </subcellularLocation>
</comment>
<dbReference type="InterPro" id="IPR017441">
    <property type="entry name" value="Protein_kinase_ATP_BS"/>
</dbReference>
<evidence type="ECO:0000256" key="8">
    <source>
        <dbReference type="ARBA" id="ARBA00022741"/>
    </source>
</evidence>
<dbReference type="CDD" id="cd23509">
    <property type="entry name" value="Gnk2-like"/>
    <property type="match status" value="3"/>
</dbReference>
<evidence type="ECO:0000313" key="23">
    <source>
        <dbReference type="Proteomes" id="UP001604336"/>
    </source>
</evidence>
<dbReference type="InterPro" id="IPR000719">
    <property type="entry name" value="Prot_kinase_dom"/>
</dbReference>
<keyword evidence="23" id="KW-1185">Reference proteome</keyword>
<gene>
    <name evidence="22" type="ORF">Adt_48523</name>
</gene>
<dbReference type="InterPro" id="IPR008271">
    <property type="entry name" value="Ser/Thr_kinase_AS"/>
</dbReference>
<evidence type="ECO:0000256" key="17">
    <source>
        <dbReference type="PROSITE-ProRule" id="PRU10141"/>
    </source>
</evidence>
<dbReference type="Gene3D" id="1.10.510.10">
    <property type="entry name" value="Transferase(Phosphotransferase) domain 1"/>
    <property type="match status" value="2"/>
</dbReference>
<dbReference type="Gene3D" id="3.30.200.20">
    <property type="entry name" value="Phosphorylase Kinase, domain 1"/>
    <property type="match status" value="2"/>
</dbReference>
<evidence type="ECO:0000256" key="13">
    <source>
        <dbReference type="ARBA" id="ARBA00023170"/>
    </source>
</evidence>
<comment type="catalytic activity">
    <reaction evidence="16">
        <text>L-threonyl-[protein] + ATP = O-phospho-L-threonyl-[protein] + ADP + H(+)</text>
        <dbReference type="Rhea" id="RHEA:46608"/>
        <dbReference type="Rhea" id="RHEA-COMP:11060"/>
        <dbReference type="Rhea" id="RHEA-COMP:11605"/>
        <dbReference type="ChEBI" id="CHEBI:15378"/>
        <dbReference type="ChEBI" id="CHEBI:30013"/>
        <dbReference type="ChEBI" id="CHEBI:30616"/>
        <dbReference type="ChEBI" id="CHEBI:61977"/>
        <dbReference type="ChEBI" id="CHEBI:456216"/>
    </reaction>
</comment>
<keyword evidence="8 17" id="KW-0547">Nucleotide-binding</keyword>
<dbReference type="PROSITE" id="PS50011">
    <property type="entry name" value="PROTEIN_KINASE_DOM"/>
    <property type="match status" value="2"/>
</dbReference>
<evidence type="ECO:0000256" key="19">
    <source>
        <dbReference type="SAM" id="Phobius"/>
    </source>
</evidence>
<dbReference type="Proteomes" id="UP001604336">
    <property type="component" value="Unassembled WGS sequence"/>
</dbReference>
<dbReference type="CDD" id="cd14066">
    <property type="entry name" value="STKc_IRAK"/>
    <property type="match status" value="1"/>
</dbReference>
<dbReference type="InterPro" id="IPR038408">
    <property type="entry name" value="GNK2_sf"/>
</dbReference>
<dbReference type="InterPro" id="IPR002902">
    <property type="entry name" value="GNK2"/>
</dbReference>
<accession>A0ABD1NQT2</accession>
<dbReference type="FunFam" id="1.10.510.10:FF:000129">
    <property type="entry name" value="cysteine-rich receptor-like protein kinase 10"/>
    <property type="match status" value="1"/>
</dbReference>
<feature type="transmembrane region" description="Helical" evidence="19">
    <location>
        <begin position="229"/>
        <end position="253"/>
    </location>
</feature>
<evidence type="ECO:0000256" key="16">
    <source>
        <dbReference type="ARBA" id="ARBA00047951"/>
    </source>
</evidence>
<evidence type="ECO:0000256" key="14">
    <source>
        <dbReference type="ARBA" id="ARBA00023180"/>
    </source>
</evidence>
<feature type="domain" description="Protein kinase" evidence="20">
    <location>
        <begin position="296"/>
        <end position="603"/>
    </location>
</feature>
<keyword evidence="12 19" id="KW-0472">Membrane</keyword>
<evidence type="ECO:0000256" key="5">
    <source>
        <dbReference type="ARBA" id="ARBA00022692"/>
    </source>
</evidence>
<keyword evidence="3" id="KW-0597">Phosphoprotein</keyword>
<sequence>MGNPRTELVSKKCGRHHAQNVSQFNENYSKVIASMQKSMRENKFAIGEEGKTPNRVYVLAQCMEDLSKDDCEICFDSIKTQIPGCFPHRSARVYYDGCFLRVENYSFFQESSSQDYDITRCSDAQNVQDNNFDLLVKQLITELKTEAPENRGYAEGQVTFYVLTVYGMANCWRTLDKMLCANCLANASNEILRCLPSLEARALHAGCYLRYSDSEFVNKPESSANRDAILLYLSIVFGTVGVCILAIVVGYFVGASIHQRRINRQTKQKRLEFDSDITKRSLHFKYSTLEKATNNFNEAVKIGQGGSGEVFKGTLPDGREIAIKRLFLTGKLQNQEVCNEIDIIGQAQHPNLVRFLGCCFTNDDSFLVYEFLANRSLDLILFDEEKKKELTWKKRLVIIIGTAEGLEYLHRDCQVRIIHRDIKASNILLDMKHRPKIADFGIARLNSNDEGVGSSAIAGTFGYMAPEYLAQGRLTDKVDVYSYGVLVLEIIRGVQSNKFQFNDSLDTLVTIDKGGLQSFLQVLEFLRSSKRRLHSGQCYNAHLDTYPVDIITLSNKAVSGERKLEVGISLHGHDKRGLHMKCYGTSRTRVPHCIPAVNGRIFLDGCFLRYDNYSFYEEAVDPVWDKANCNSSIDVNTNGIQSSTPEFRKNVADLIDNITASAVLNDGYAVGVWKGVYGLADCWKTVSRNGCRECLTAARREVIGCLPSLEGRALNTGCYLRYSTKKFYSNHSETINNSSEISRTGMVLAIVLSVSAFCMLSVFGGYAAYGRWKKWKQESKNLGLISGSYNKSNLNFKYEILEQATNYFDPSRKLGQGGAGTVYQGTLPNGKTVAVKRLFFSTRQWVDEFFNEVNLISGIQHKNLVKLLGCSIEGPESLLVYEFAPNKSLEQYLFDNKKVKILSWEERYNIIVGTAEGIAFLHGGSRFRIIHRDIKTSNVLLDENFAPKIADFGLARSFALDRSHLSTGIAGTLGYMAPEYLVKGQLTEKADVYSFGVLVLEIVLNRKSNAFVEDSGSLLQSVWKLYKTDRLTALVDPSLKGDFPEFQVSRVLKIGLLCTQASVPLRPSMAEVVRMLTDFNCGIPEPNQPPFLNASLLSTTSTRSSSSVNSLASNAETKFKTFYTSTESSSQSLDRPPKSEEQESKVETQAFLYPVKHYHSSTLAPNPNSQIRNPASASVVCIHYTPRVQVQVSLHTPQPQLHSCSKDSNSPSLHSPTHAVTPLPSPICVQRPTADEDGFLLSDFLFPTAGAEESDCPSLRGRLKSEERLREAPTDNCRGAVCYC</sequence>
<evidence type="ECO:0000256" key="4">
    <source>
        <dbReference type="ARBA" id="ARBA00022679"/>
    </source>
</evidence>
<evidence type="ECO:0000256" key="11">
    <source>
        <dbReference type="ARBA" id="ARBA00022989"/>
    </source>
</evidence>
<evidence type="ECO:0000256" key="10">
    <source>
        <dbReference type="ARBA" id="ARBA00022840"/>
    </source>
</evidence>
<keyword evidence="4" id="KW-0808">Transferase</keyword>
<evidence type="ECO:0000256" key="15">
    <source>
        <dbReference type="ARBA" id="ARBA00047558"/>
    </source>
</evidence>
<evidence type="ECO:0000259" key="21">
    <source>
        <dbReference type="PROSITE" id="PS51473"/>
    </source>
</evidence>
<dbReference type="GO" id="GO:0004674">
    <property type="term" value="F:protein serine/threonine kinase activity"/>
    <property type="evidence" value="ECO:0007669"/>
    <property type="project" value="UniProtKB-KW"/>
</dbReference>
<evidence type="ECO:0000256" key="3">
    <source>
        <dbReference type="ARBA" id="ARBA00022553"/>
    </source>
</evidence>
<dbReference type="FunFam" id="3.30.200.20:FF:000177">
    <property type="entry name" value="Cysteine-rich receptor-like protein kinase 2"/>
    <property type="match status" value="1"/>
</dbReference>
<dbReference type="Pfam" id="PF07714">
    <property type="entry name" value="PK_Tyr_Ser-Thr"/>
    <property type="match status" value="1"/>
</dbReference>
<dbReference type="PROSITE" id="PS51473">
    <property type="entry name" value="GNK2"/>
    <property type="match status" value="3"/>
</dbReference>
<evidence type="ECO:0000256" key="7">
    <source>
        <dbReference type="ARBA" id="ARBA00022737"/>
    </source>
</evidence>
<dbReference type="InterPro" id="IPR011009">
    <property type="entry name" value="Kinase-like_dom_sf"/>
</dbReference>
<keyword evidence="13" id="KW-0675">Receptor</keyword>
<dbReference type="InterPro" id="IPR001245">
    <property type="entry name" value="Ser-Thr/Tyr_kinase_cat_dom"/>
</dbReference>
<feature type="compositionally biased region" description="Polar residues" evidence="18">
    <location>
        <begin position="1199"/>
        <end position="1215"/>
    </location>
</feature>
<dbReference type="Pfam" id="PF00069">
    <property type="entry name" value="Pkinase"/>
    <property type="match status" value="1"/>
</dbReference>
<keyword evidence="10 17" id="KW-0067">ATP-binding</keyword>
<evidence type="ECO:0000313" key="22">
    <source>
        <dbReference type="EMBL" id="KAL2453978.1"/>
    </source>
</evidence>
<name>A0ABD1NQT2_9LAMI</name>
<keyword evidence="6" id="KW-0732">Signal</keyword>
<keyword evidence="5 19" id="KW-0812">Transmembrane</keyword>
<dbReference type="PROSITE" id="PS00107">
    <property type="entry name" value="PROTEIN_KINASE_ATP"/>
    <property type="match status" value="1"/>
</dbReference>
<dbReference type="Gene3D" id="3.30.430.20">
    <property type="entry name" value="Gnk2 domain, C-X8-C-X2-C motif"/>
    <property type="match status" value="3"/>
</dbReference>